<dbReference type="InterPro" id="IPR045865">
    <property type="entry name" value="ACT-like_dom_sf"/>
</dbReference>
<dbReference type="Pfam" id="PF00389">
    <property type="entry name" value="2-Hacid_dh"/>
    <property type="match status" value="1"/>
</dbReference>
<dbReference type="InterPro" id="IPR006140">
    <property type="entry name" value="D-isomer_DH_NAD-bd"/>
</dbReference>
<dbReference type="PANTHER" id="PTHR43761:SF1">
    <property type="entry name" value="D-ISOMER SPECIFIC 2-HYDROXYACID DEHYDROGENASE CATALYTIC DOMAIN-CONTAINING PROTEIN-RELATED"/>
    <property type="match status" value="1"/>
</dbReference>
<dbReference type="SUPFAM" id="SSF51735">
    <property type="entry name" value="NAD(P)-binding Rossmann-fold domains"/>
    <property type="match status" value="1"/>
</dbReference>
<dbReference type="InterPro" id="IPR006139">
    <property type="entry name" value="D-isomer_2_OHA_DH_cat_dom"/>
</dbReference>
<dbReference type="PROSITE" id="PS00065">
    <property type="entry name" value="D_2_HYDROXYACID_DH_1"/>
    <property type="match status" value="1"/>
</dbReference>
<evidence type="ECO:0000256" key="6">
    <source>
        <dbReference type="ARBA" id="ARBA00021582"/>
    </source>
</evidence>
<dbReference type="CDD" id="cd04901">
    <property type="entry name" value="ACT_3PGDH"/>
    <property type="match status" value="1"/>
</dbReference>
<dbReference type="Pfam" id="PF22629">
    <property type="entry name" value="ACT_AHAS_ss"/>
    <property type="match status" value="1"/>
</dbReference>
<evidence type="ECO:0000256" key="5">
    <source>
        <dbReference type="ARBA" id="ARBA00013143"/>
    </source>
</evidence>
<dbReference type="GO" id="GO:0004617">
    <property type="term" value="F:phosphoglycerate dehydrogenase activity"/>
    <property type="evidence" value="ECO:0007669"/>
    <property type="project" value="UniProtKB-EC"/>
</dbReference>
<accession>A0A0K2ZD20</accession>
<dbReference type="PANTHER" id="PTHR43761">
    <property type="entry name" value="D-ISOMER SPECIFIC 2-HYDROXYACID DEHYDROGENASE FAMILY PROTEIN (AFU_ORTHOLOGUE AFUA_1G13630)"/>
    <property type="match status" value="1"/>
</dbReference>
<keyword evidence="8" id="KW-0520">NAD</keyword>
<dbReference type="EC" id="1.1.1.95" evidence="5"/>
<evidence type="ECO:0000256" key="2">
    <source>
        <dbReference type="ARBA" id="ARBA00005216"/>
    </source>
</evidence>
<evidence type="ECO:0000313" key="15">
    <source>
        <dbReference type="Proteomes" id="UP000046187"/>
    </source>
</evidence>
<comment type="function">
    <text evidence="1">Catalyzes the reversible oxidation of 3-phospho-D-glycerate to 3-phosphonooxypyruvate, the first step of the phosphorylated L-serine biosynthesis pathway. Also catalyzes the reversible oxidation of 2-hydroxyglutarate to 2-oxoglutarate.</text>
</comment>
<dbReference type="UniPathway" id="UPA00135">
    <property type="reaction ID" value="UER00196"/>
</dbReference>
<dbReference type="AlphaFoldDB" id="A0A0K2ZD20"/>
<evidence type="ECO:0000256" key="9">
    <source>
        <dbReference type="ARBA" id="ARBA00030455"/>
    </source>
</evidence>
<dbReference type="InterPro" id="IPR002912">
    <property type="entry name" value="ACT_dom"/>
</dbReference>
<proteinExistence type="inferred from homology"/>
<dbReference type="InterPro" id="IPR050418">
    <property type="entry name" value="D-iso_2-hydroxyacid_DH_PdxB"/>
</dbReference>
<evidence type="ECO:0000259" key="13">
    <source>
        <dbReference type="PROSITE" id="PS51671"/>
    </source>
</evidence>
<dbReference type="Pfam" id="PF02826">
    <property type="entry name" value="2-Hacid_dh_C"/>
    <property type="match status" value="1"/>
</dbReference>
<protein>
    <recommendedName>
        <fullName evidence="6">D-3-phosphoglycerate dehydrogenase</fullName>
        <ecNumber evidence="4">1.1.1.399</ecNumber>
        <ecNumber evidence="5">1.1.1.95</ecNumber>
    </recommendedName>
    <alternativeName>
        <fullName evidence="9">2-oxoglutarate reductase</fullName>
    </alternativeName>
</protein>
<dbReference type="InterPro" id="IPR054480">
    <property type="entry name" value="AHAS_small-like_ACT"/>
</dbReference>
<evidence type="ECO:0000256" key="7">
    <source>
        <dbReference type="ARBA" id="ARBA00023002"/>
    </source>
</evidence>
<organism evidence="14 15">
    <name type="scientific">Xanthomonas graminis pv. arrhenatheri LMG 727</name>
    <dbReference type="NCBI Taxonomy" id="1195923"/>
    <lineage>
        <taxon>Bacteria</taxon>
        <taxon>Pseudomonadati</taxon>
        <taxon>Pseudomonadota</taxon>
        <taxon>Gammaproteobacteria</taxon>
        <taxon>Lysobacterales</taxon>
        <taxon>Lysobacteraceae</taxon>
        <taxon>Xanthomonas</taxon>
        <taxon>Xanthomonas translucens group</taxon>
        <taxon>Xanthomonas graminis</taxon>
    </lineage>
</organism>
<comment type="pathway">
    <text evidence="2">Amino-acid biosynthesis; L-serine biosynthesis; L-serine from 3-phospho-D-glycerate: step 1/3.</text>
</comment>
<dbReference type="Proteomes" id="UP000046187">
    <property type="component" value="Unassembled WGS sequence"/>
</dbReference>
<evidence type="ECO:0000256" key="12">
    <source>
        <dbReference type="RuleBase" id="RU003719"/>
    </source>
</evidence>
<dbReference type="SUPFAM" id="SSF52283">
    <property type="entry name" value="Formate/glycerate dehydrogenase catalytic domain-like"/>
    <property type="match status" value="1"/>
</dbReference>
<comment type="similarity">
    <text evidence="3 12">Belongs to the D-isomer specific 2-hydroxyacid dehydrogenase family.</text>
</comment>
<evidence type="ECO:0000256" key="8">
    <source>
        <dbReference type="ARBA" id="ARBA00023027"/>
    </source>
</evidence>
<dbReference type="RefSeq" id="WP_053833937.1">
    <property type="nucleotide sequence ID" value="NZ_CXOI01000005.1"/>
</dbReference>
<dbReference type="Gene3D" id="3.40.50.720">
    <property type="entry name" value="NAD(P)-binding Rossmann-like Domain"/>
    <property type="match status" value="2"/>
</dbReference>
<keyword evidence="7 12" id="KW-0560">Oxidoreductase</keyword>
<comment type="catalytic activity">
    <reaction evidence="10">
        <text>(R)-2-hydroxyglutarate + NAD(+) = 2-oxoglutarate + NADH + H(+)</text>
        <dbReference type="Rhea" id="RHEA:49612"/>
        <dbReference type="ChEBI" id="CHEBI:15378"/>
        <dbReference type="ChEBI" id="CHEBI:15801"/>
        <dbReference type="ChEBI" id="CHEBI:16810"/>
        <dbReference type="ChEBI" id="CHEBI:57540"/>
        <dbReference type="ChEBI" id="CHEBI:57945"/>
        <dbReference type="EC" id="1.1.1.399"/>
    </reaction>
</comment>
<dbReference type="EC" id="1.1.1.399" evidence="4"/>
<evidence type="ECO:0000256" key="1">
    <source>
        <dbReference type="ARBA" id="ARBA00003800"/>
    </source>
</evidence>
<reference evidence="15" key="1">
    <citation type="submission" date="2015-07" db="EMBL/GenBank/DDBJ databases">
        <authorList>
            <person name="Wibberg D."/>
        </authorList>
    </citation>
    <scope>NUCLEOTIDE SEQUENCE [LARGE SCALE GENOMIC DNA]</scope>
</reference>
<gene>
    <name evidence="14" type="primary">serA</name>
    <name evidence="14" type="ORF">XTALMG727_0278</name>
</gene>
<dbReference type="InterPro" id="IPR029752">
    <property type="entry name" value="D-isomer_DH_CS1"/>
</dbReference>
<dbReference type="SUPFAM" id="SSF55021">
    <property type="entry name" value="ACT-like"/>
    <property type="match status" value="1"/>
</dbReference>
<dbReference type="CDD" id="cd12176">
    <property type="entry name" value="PGDH_3"/>
    <property type="match status" value="1"/>
</dbReference>
<dbReference type="InterPro" id="IPR029753">
    <property type="entry name" value="D-isomer_DH_CS"/>
</dbReference>
<dbReference type="GO" id="GO:0051287">
    <property type="term" value="F:NAD binding"/>
    <property type="evidence" value="ECO:0007669"/>
    <property type="project" value="InterPro"/>
</dbReference>
<keyword evidence="15" id="KW-1185">Reference proteome</keyword>
<comment type="catalytic activity">
    <reaction evidence="11">
        <text>(2R)-3-phosphoglycerate + NAD(+) = 3-phosphooxypyruvate + NADH + H(+)</text>
        <dbReference type="Rhea" id="RHEA:12641"/>
        <dbReference type="ChEBI" id="CHEBI:15378"/>
        <dbReference type="ChEBI" id="CHEBI:18110"/>
        <dbReference type="ChEBI" id="CHEBI:57540"/>
        <dbReference type="ChEBI" id="CHEBI:57945"/>
        <dbReference type="ChEBI" id="CHEBI:58272"/>
        <dbReference type="EC" id="1.1.1.95"/>
    </reaction>
</comment>
<dbReference type="PROSITE" id="PS51671">
    <property type="entry name" value="ACT"/>
    <property type="match status" value="1"/>
</dbReference>
<sequence>MSPKKTSFPKQDIRVLLLEGISQTAIDVFRAAGYSQIELHAKSLPEDELKARIAEAHIVGIRSRTQLSAEVLAQAKRLIAVGCFCIGTNQVDLDAAELAGIPVFNAPYSNTRSVAELVIAEAILLLRGIPQKNAECHRGGWSKSAAGSHETRGKVLGIVGYGHIGTQVGVLAESLGMQVIFHDIEAKLSLGNARAATDLDELLARSDVVTLHVPETPATRDMIGAAQIAQMKPGAHLINASRGTVIDIAALDAALSSGHIGGAAVDVFPVEPKGNGDAFESPLAAHDNVILTPHVGGSTLEAQDNIGVEVAAKLVRYSDNGSTVSAVNFPEVTLPEHAESLRLLHIHRNVPGVLSQVNELFSRHNVNIDGQFLRTDPKVGYVVIDVAASEQLAAVLKDELGQIAGTVRTRVLY</sequence>
<evidence type="ECO:0000256" key="4">
    <source>
        <dbReference type="ARBA" id="ARBA00013001"/>
    </source>
</evidence>
<dbReference type="EMBL" id="CXOI01000005">
    <property type="protein sequence ID" value="CTP82522.1"/>
    <property type="molecule type" value="Genomic_DNA"/>
</dbReference>
<dbReference type="FunFam" id="3.40.50.720:FF:000041">
    <property type="entry name" value="D-3-phosphoglycerate dehydrogenase"/>
    <property type="match status" value="1"/>
</dbReference>
<dbReference type="InterPro" id="IPR036291">
    <property type="entry name" value="NAD(P)-bd_dom_sf"/>
</dbReference>
<dbReference type="GO" id="GO:0047545">
    <property type="term" value="F:(S)-2-hydroxyglutarate dehydrogenase activity"/>
    <property type="evidence" value="ECO:0007669"/>
    <property type="project" value="UniProtKB-ARBA"/>
</dbReference>
<name>A0A0K2ZD20_9XANT</name>
<evidence type="ECO:0000256" key="10">
    <source>
        <dbReference type="ARBA" id="ARBA00048126"/>
    </source>
</evidence>
<evidence type="ECO:0000256" key="3">
    <source>
        <dbReference type="ARBA" id="ARBA00005854"/>
    </source>
</evidence>
<feature type="domain" description="ACT" evidence="13">
    <location>
        <begin position="342"/>
        <end position="413"/>
    </location>
</feature>
<dbReference type="GO" id="GO:0006564">
    <property type="term" value="P:L-serine biosynthetic process"/>
    <property type="evidence" value="ECO:0007669"/>
    <property type="project" value="UniProtKB-ARBA"/>
</dbReference>
<evidence type="ECO:0000256" key="11">
    <source>
        <dbReference type="ARBA" id="ARBA00048731"/>
    </source>
</evidence>
<dbReference type="PROSITE" id="PS00670">
    <property type="entry name" value="D_2_HYDROXYACID_DH_2"/>
    <property type="match status" value="1"/>
</dbReference>
<dbReference type="Gene3D" id="3.30.70.260">
    <property type="match status" value="1"/>
</dbReference>
<dbReference type="NCBIfam" id="NF008759">
    <property type="entry name" value="PRK11790.1"/>
    <property type="match status" value="1"/>
</dbReference>
<evidence type="ECO:0000313" key="14">
    <source>
        <dbReference type="EMBL" id="CTP82522.1"/>
    </source>
</evidence>